<dbReference type="EMBL" id="BLPF01000001">
    <property type="protein sequence ID" value="GFJ77794.1"/>
    <property type="molecule type" value="Genomic_DNA"/>
</dbReference>
<gene>
    <name evidence="2" type="ORF">Phou_019740</name>
</gene>
<dbReference type="AlphaFoldDB" id="A0A6V8K267"/>
<feature type="region of interest" description="Disordered" evidence="1">
    <location>
        <begin position="1"/>
        <end position="26"/>
    </location>
</feature>
<accession>A0A6V8K267</accession>
<protein>
    <submittedName>
        <fullName evidence="2">Uncharacterized protein</fullName>
    </submittedName>
</protein>
<reference evidence="2 3" key="2">
    <citation type="submission" date="2020-03" db="EMBL/GenBank/DDBJ databases">
        <authorList>
            <person name="Ichikawa N."/>
            <person name="Kimura A."/>
            <person name="Kitahashi Y."/>
            <person name="Uohara A."/>
        </authorList>
    </citation>
    <scope>NUCLEOTIDE SEQUENCE [LARGE SCALE GENOMIC DNA]</scope>
    <source>
        <strain evidence="2 3">NBRC 108639</strain>
    </source>
</reference>
<organism evidence="2 3">
    <name type="scientific">Phytohabitans houttuyneae</name>
    <dbReference type="NCBI Taxonomy" id="1076126"/>
    <lineage>
        <taxon>Bacteria</taxon>
        <taxon>Bacillati</taxon>
        <taxon>Actinomycetota</taxon>
        <taxon>Actinomycetes</taxon>
        <taxon>Micromonosporales</taxon>
        <taxon>Micromonosporaceae</taxon>
    </lineage>
</organism>
<evidence type="ECO:0000313" key="2">
    <source>
        <dbReference type="EMBL" id="GFJ77794.1"/>
    </source>
</evidence>
<dbReference type="Proteomes" id="UP000482800">
    <property type="component" value="Unassembled WGS sequence"/>
</dbReference>
<evidence type="ECO:0000313" key="3">
    <source>
        <dbReference type="Proteomes" id="UP000482800"/>
    </source>
</evidence>
<comment type="caution">
    <text evidence="2">The sequence shown here is derived from an EMBL/GenBank/DDBJ whole genome shotgun (WGS) entry which is preliminary data.</text>
</comment>
<sequence length="53" mass="5245">MGAQPYNYLPGSGHNPGPVGGRTGRLSTAEGKAAGVTVRTTADIAVARHLVGG</sequence>
<reference evidence="2 3" key="1">
    <citation type="submission" date="2020-03" db="EMBL/GenBank/DDBJ databases">
        <title>Whole genome shotgun sequence of Phytohabitans houttuyneae NBRC 108639.</title>
        <authorList>
            <person name="Komaki H."/>
            <person name="Tamura T."/>
        </authorList>
    </citation>
    <scope>NUCLEOTIDE SEQUENCE [LARGE SCALE GENOMIC DNA]</scope>
    <source>
        <strain evidence="2 3">NBRC 108639</strain>
    </source>
</reference>
<evidence type="ECO:0000256" key="1">
    <source>
        <dbReference type="SAM" id="MobiDB-lite"/>
    </source>
</evidence>
<name>A0A6V8K267_9ACTN</name>
<keyword evidence="3" id="KW-1185">Reference proteome</keyword>
<proteinExistence type="predicted"/>